<dbReference type="EMBL" id="REFR01000010">
    <property type="protein sequence ID" value="RMB08903.1"/>
    <property type="molecule type" value="Genomic_DNA"/>
</dbReference>
<accession>A0A3M0CY15</accession>
<dbReference type="AlphaFoldDB" id="A0A3M0CY15"/>
<sequence>MADGVGTLLDCLLGRAVLPDDEAACDRLFCMADRHHVLAALALAVQDRRDGKRADILANATVPAEADRRMLKFEINRLERALYGLDIRPVLLKGGAYVALDLAVARGRRVSDLDILIEKSCLPDFEKALHAAGWRPDEKTDNAYDRAYYRNWMHELPPLRHRNRKTLMDVHHALIPPTARHQLDTAGMIAGSVPIPGSGLRALNMVDLFIHSATHALADGEFATPLRSLLELDALFTALGPSGRGAVPGRLKQVGGAMAVTTAMWILARRPGRQHARELYETLRKQDMHPALLLTRWAMMVVLTEAPFYRLARFFLWARGHWLRMPLPLLIRHALAKGWVSLSAFLTRKRQRDVSAP</sequence>
<dbReference type="InParanoid" id="A0A3M0CY15"/>
<keyword evidence="2" id="KW-1185">Reference proteome</keyword>
<protein>
    <submittedName>
        <fullName evidence="1">Putative nucleotidyltransferase-like protein</fullName>
    </submittedName>
</protein>
<keyword evidence="1" id="KW-0808">Transferase</keyword>
<reference evidence="1 2" key="1">
    <citation type="submission" date="2018-10" db="EMBL/GenBank/DDBJ databases">
        <title>Genomic Encyclopedia of Archaeal and Bacterial Type Strains, Phase II (KMG-II): from individual species to whole genera.</title>
        <authorList>
            <person name="Goeker M."/>
        </authorList>
    </citation>
    <scope>NUCLEOTIDE SEQUENCE [LARGE SCALE GENOMIC DNA]</scope>
    <source>
        <strain evidence="1 2">DSM 25217</strain>
    </source>
</reference>
<dbReference type="GO" id="GO:0016740">
    <property type="term" value="F:transferase activity"/>
    <property type="evidence" value="ECO:0007669"/>
    <property type="project" value="UniProtKB-KW"/>
</dbReference>
<gene>
    <name evidence="1" type="ORF">BXY39_1550</name>
</gene>
<dbReference type="InterPro" id="IPR039498">
    <property type="entry name" value="NTP_transf_5"/>
</dbReference>
<evidence type="ECO:0000313" key="2">
    <source>
        <dbReference type="Proteomes" id="UP000271227"/>
    </source>
</evidence>
<proteinExistence type="predicted"/>
<evidence type="ECO:0000313" key="1">
    <source>
        <dbReference type="EMBL" id="RMB08903.1"/>
    </source>
</evidence>
<dbReference type="Proteomes" id="UP000271227">
    <property type="component" value="Unassembled WGS sequence"/>
</dbReference>
<name>A0A3M0CY15_9PROT</name>
<organism evidence="1 2">
    <name type="scientific">Eilatimonas milleporae</name>
    <dbReference type="NCBI Taxonomy" id="911205"/>
    <lineage>
        <taxon>Bacteria</taxon>
        <taxon>Pseudomonadati</taxon>
        <taxon>Pseudomonadota</taxon>
        <taxon>Alphaproteobacteria</taxon>
        <taxon>Kordiimonadales</taxon>
        <taxon>Kordiimonadaceae</taxon>
        <taxon>Eilatimonas</taxon>
    </lineage>
</organism>
<dbReference type="RefSeq" id="WP_170163692.1">
    <property type="nucleotide sequence ID" value="NZ_REFR01000010.1"/>
</dbReference>
<dbReference type="Pfam" id="PF14907">
    <property type="entry name" value="NTP_transf_5"/>
    <property type="match status" value="1"/>
</dbReference>
<comment type="caution">
    <text evidence="1">The sequence shown here is derived from an EMBL/GenBank/DDBJ whole genome shotgun (WGS) entry which is preliminary data.</text>
</comment>